<dbReference type="Gene3D" id="1.10.260.40">
    <property type="entry name" value="lambda repressor-like DNA-binding domains"/>
    <property type="match status" value="1"/>
</dbReference>
<dbReference type="RefSeq" id="WP_252595312.1">
    <property type="nucleotide sequence ID" value="NZ_CP099489.1"/>
</dbReference>
<dbReference type="PROSITE" id="PS50943">
    <property type="entry name" value="HTH_CROC1"/>
    <property type="match status" value="1"/>
</dbReference>
<sequence>MGNVVRLDRRQPRRPGAAAPGRAAPAVTPLWREALGRQLRGEREFRGERIADVAGRAGLSPQYLSELERGKKDPSSEMLEALAGALDLAVVDLTRRTSTQLMAVAPAQRGSGQVLLAA</sequence>
<gene>
    <name evidence="3" type="ORF">NF556_09055</name>
</gene>
<organism evidence="3 4">
    <name type="scientific">Ornithinimicrobium faecis</name>
    <dbReference type="NCBI Taxonomy" id="2934158"/>
    <lineage>
        <taxon>Bacteria</taxon>
        <taxon>Bacillati</taxon>
        <taxon>Actinomycetota</taxon>
        <taxon>Actinomycetes</taxon>
        <taxon>Micrococcales</taxon>
        <taxon>Ornithinimicrobiaceae</taxon>
        <taxon>Ornithinimicrobium</taxon>
    </lineage>
</organism>
<evidence type="ECO:0000313" key="3">
    <source>
        <dbReference type="EMBL" id="USQ81776.1"/>
    </source>
</evidence>
<dbReference type="CDD" id="cd00093">
    <property type="entry name" value="HTH_XRE"/>
    <property type="match status" value="1"/>
</dbReference>
<feature type="domain" description="HTH cro/C1-type" evidence="2">
    <location>
        <begin position="39"/>
        <end position="93"/>
    </location>
</feature>
<dbReference type="InterPro" id="IPR001387">
    <property type="entry name" value="Cro/C1-type_HTH"/>
</dbReference>
<dbReference type="EMBL" id="CP099489">
    <property type="protein sequence ID" value="USQ81776.1"/>
    <property type="molecule type" value="Genomic_DNA"/>
</dbReference>
<feature type="compositionally biased region" description="Low complexity" evidence="1">
    <location>
        <begin position="14"/>
        <end position="24"/>
    </location>
</feature>
<feature type="region of interest" description="Disordered" evidence="1">
    <location>
        <begin position="1"/>
        <end position="24"/>
    </location>
</feature>
<accession>A0ABY4YYB9</accession>
<name>A0ABY4YYB9_9MICO</name>
<dbReference type="SMART" id="SM00530">
    <property type="entry name" value="HTH_XRE"/>
    <property type="match status" value="1"/>
</dbReference>
<protein>
    <submittedName>
        <fullName evidence="3">Helix-turn-helix domain-containing protein</fullName>
    </submittedName>
</protein>
<proteinExistence type="predicted"/>
<dbReference type="SUPFAM" id="SSF47413">
    <property type="entry name" value="lambda repressor-like DNA-binding domains"/>
    <property type="match status" value="1"/>
</dbReference>
<reference evidence="3" key="1">
    <citation type="submission" date="2022-06" db="EMBL/GenBank/DDBJ databases">
        <title>Ornithinimicrobium HY1793.</title>
        <authorList>
            <person name="Huang Y."/>
        </authorList>
    </citation>
    <scope>NUCLEOTIDE SEQUENCE</scope>
    <source>
        <strain evidence="3">HY1793</strain>
    </source>
</reference>
<dbReference type="InterPro" id="IPR010982">
    <property type="entry name" value="Lambda_DNA-bd_dom_sf"/>
</dbReference>
<evidence type="ECO:0000313" key="4">
    <source>
        <dbReference type="Proteomes" id="UP001056455"/>
    </source>
</evidence>
<evidence type="ECO:0000256" key="1">
    <source>
        <dbReference type="SAM" id="MobiDB-lite"/>
    </source>
</evidence>
<dbReference type="Pfam" id="PF13560">
    <property type="entry name" value="HTH_31"/>
    <property type="match status" value="1"/>
</dbReference>
<dbReference type="Proteomes" id="UP001056455">
    <property type="component" value="Chromosome"/>
</dbReference>
<feature type="compositionally biased region" description="Basic and acidic residues" evidence="1">
    <location>
        <begin position="1"/>
        <end position="10"/>
    </location>
</feature>
<keyword evidence="4" id="KW-1185">Reference proteome</keyword>
<evidence type="ECO:0000259" key="2">
    <source>
        <dbReference type="PROSITE" id="PS50943"/>
    </source>
</evidence>